<dbReference type="STRING" id="252740.A0A423VNA5"/>
<dbReference type="InterPro" id="IPR050121">
    <property type="entry name" value="Cytochrome_P450_monoxygenase"/>
</dbReference>
<evidence type="ECO:0000256" key="2">
    <source>
        <dbReference type="ARBA" id="ARBA00010617"/>
    </source>
</evidence>
<evidence type="ECO:0000256" key="1">
    <source>
        <dbReference type="ARBA" id="ARBA00001971"/>
    </source>
</evidence>
<dbReference type="GO" id="GO:0004497">
    <property type="term" value="F:monooxygenase activity"/>
    <property type="evidence" value="ECO:0007669"/>
    <property type="project" value="InterPro"/>
</dbReference>
<name>A0A423VNA5_CYTCH</name>
<dbReference type="InterPro" id="IPR036396">
    <property type="entry name" value="Cyt_P450_sf"/>
</dbReference>
<dbReference type="OrthoDB" id="3934656at2759"/>
<keyword evidence="4" id="KW-0479">Metal-binding</keyword>
<dbReference type="GO" id="GO:0020037">
    <property type="term" value="F:heme binding"/>
    <property type="evidence" value="ECO:0007669"/>
    <property type="project" value="InterPro"/>
</dbReference>
<dbReference type="Pfam" id="PF00067">
    <property type="entry name" value="p450"/>
    <property type="match status" value="1"/>
</dbReference>
<evidence type="ECO:0000313" key="6">
    <source>
        <dbReference type="EMBL" id="ROV92491.1"/>
    </source>
</evidence>
<dbReference type="Proteomes" id="UP000284375">
    <property type="component" value="Unassembled WGS sequence"/>
</dbReference>
<sequence>MATLKENIAIPNLSACFEEAGRIHPSFGLHLERVVPQKGLEVCGKMLPAGTIVCMNAWVVHQDPDVFGPDSDSWRPERCPRATKRVSRRWMPRKCSVRAT</sequence>
<dbReference type="PANTHER" id="PTHR24305:SF232">
    <property type="entry name" value="P450, PUTATIVE (EUROFUNG)-RELATED"/>
    <property type="match status" value="1"/>
</dbReference>
<dbReference type="EMBL" id="LJZO01000037">
    <property type="protein sequence ID" value="ROV92491.1"/>
    <property type="molecule type" value="Genomic_DNA"/>
</dbReference>
<comment type="caution">
    <text evidence="6">The sequence shown here is derived from an EMBL/GenBank/DDBJ whole genome shotgun (WGS) entry which is preliminary data.</text>
</comment>
<dbReference type="GO" id="GO:0005506">
    <property type="term" value="F:iron ion binding"/>
    <property type="evidence" value="ECO:0007669"/>
    <property type="project" value="InterPro"/>
</dbReference>
<comment type="cofactor">
    <cofactor evidence="1">
        <name>heme</name>
        <dbReference type="ChEBI" id="CHEBI:30413"/>
    </cofactor>
</comment>
<dbReference type="PANTHER" id="PTHR24305">
    <property type="entry name" value="CYTOCHROME P450"/>
    <property type="match status" value="1"/>
</dbReference>
<evidence type="ECO:0000256" key="4">
    <source>
        <dbReference type="ARBA" id="ARBA00022723"/>
    </source>
</evidence>
<dbReference type="AlphaFoldDB" id="A0A423VNA5"/>
<organism evidence="6 7">
    <name type="scientific">Cytospora chrysosperma</name>
    <name type="common">Cytospora canker fungus</name>
    <name type="synonym">Sphaeria chrysosperma</name>
    <dbReference type="NCBI Taxonomy" id="252740"/>
    <lineage>
        <taxon>Eukaryota</taxon>
        <taxon>Fungi</taxon>
        <taxon>Dikarya</taxon>
        <taxon>Ascomycota</taxon>
        <taxon>Pezizomycotina</taxon>
        <taxon>Sordariomycetes</taxon>
        <taxon>Sordariomycetidae</taxon>
        <taxon>Diaporthales</taxon>
        <taxon>Cytosporaceae</taxon>
        <taxon>Cytospora</taxon>
    </lineage>
</organism>
<keyword evidence="5" id="KW-0408">Iron</keyword>
<dbReference type="SUPFAM" id="SSF48264">
    <property type="entry name" value="Cytochrome P450"/>
    <property type="match status" value="1"/>
</dbReference>
<dbReference type="Gene3D" id="1.10.630.10">
    <property type="entry name" value="Cytochrome P450"/>
    <property type="match status" value="1"/>
</dbReference>
<reference evidence="6 7" key="1">
    <citation type="submission" date="2015-09" db="EMBL/GenBank/DDBJ databases">
        <title>Host preference determinants of Valsa canker pathogens revealed by comparative genomics.</title>
        <authorList>
            <person name="Yin Z."/>
            <person name="Huang L."/>
        </authorList>
    </citation>
    <scope>NUCLEOTIDE SEQUENCE [LARGE SCALE GENOMIC DNA]</scope>
    <source>
        <strain evidence="6 7">YSFL</strain>
    </source>
</reference>
<comment type="similarity">
    <text evidence="2">Belongs to the cytochrome P450 family.</text>
</comment>
<keyword evidence="3" id="KW-0349">Heme</keyword>
<evidence type="ECO:0000256" key="5">
    <source>
        <dbReference type="ARBA" id="ARBA00023004"/>
    </source>
</evidence>
<protein>
    <submittedName>
        <fullName evidence="6">Uncharacterized protein</fullName>
    </submittedName>
</protein>
<gene>
    <name evidence="6" type="ORF">VSDG_06729</name>
</gene>
<proteinExistence type="inferred from homology"/>
<accession>A0A423VNA5</accession>
<dbReference type="GO" id="GO:0016705">
    <property type="term" value="F:oxidoreductase activity, acting on paired donors, with incorporation or reduction of molecular oxygen"/>
    <property type="evidence" value="ECO:0007669"/>
    <property type="project" value="InterPro"/>
</dbReference>
<keyword evidence="7" id="KW-1185">Reference proteome</keyword>
<dbReference type="InterPro" id="IPR001128">
    <property type="entry name" value="Cyt_P450"/>
</dbReference>
<evidence type="ECO:0000256" key="3">
    <source>
        <dbReference type="ARBA" id="ARBA00022617"/>
    </source>
</evidence>
<evidence type="ECO:0000313" key="7">
    <source>
        <dbReference type="Proteomes" id="UP000284375"/>
    </source>
</evidence>